<dbReference type="STRING" id="1965070.A0A443RP89"/>
<dbReference type="InterPro" id="IPR036047">
    <property type="entry name" value="F-box-like_dom_sf"/>
</dbReference>
<dbReference type="EMBL" id="NCKU01000120">
    <property type="protein sequence ID" value="RWS17096.1"/>
    <property type="molecule type" value="Genomic_DNA"/>
</dbReference>
<dbReference type="Proteomes" id="UP000285301">
    <property type="component" value="Unassembled WGS sequence"/>
</dbReference>
<dbReference type="GO" id="GO:1903599">
    <property type="term" value="P:positive regulation of autophagy of mitochondrion"/>
    <property type="evidence" value="ECO:0007669"/>
    <property type="project" value="TreeGrafter"/>
</dbReference>
<accession>A0A443RP89</accession>
<protein>
    <submittedName>
        <fullName evidence="1">F-box only protein 7-like protein</fullName>
    </submittedName>
</protein>
<sequence length="273" mass="31399">MSNDRMFTLFKGTLHSIFLENGFQPILEPTFDDNQRYNASYERSCSQTLQGRRYRVVFDVIAIPMSSTILICRGAVRNGNVATINLKVNANDSFEAIIKAFRQNFVFKLIDSVSPTIDQLLPELKIKVLLKLPITDIGRVACLNHCWYQSCGADLLWRLLLKRDFPDLFRQVTNKSVKNWRELYKEEYLRTRRQTEYLQRRSLPSPPNLLALPPALPLLPGSFRNPSLFFIHPRPNFNSPRGLDPYSPAGLARPHFQHPHGFNGYNSDGNDSD</sequence>
<dbReference type="PANTHER" id="PTHR15537:SF2">
    <property type="entry name" value="F-BOX ONLY PROTEIN 7"/>
    <property type="match status" value="1"/>
</dbReference>
<organism evidence="1 2">
    <name type="scientific">Dinothrombium tinctorium</name>
    <dbReference type="NCBI Taxonomy" id="1965070"/>
    <lineage>
        <taxon>Eukaryota</taxon>
        <taxon>Metazoa</taxon>
        <taxon>Ecdysozoa</taxon>
        <taxon>Arthropoda</taxon>
        <taxon>Chelicerata</taxon>
        <taxon>Arachnida</taxon>
        <taxon>Acari</taxon>
        <taxon>Acariformes</taxon>
        <taxon>Trombidiformes</taxon>
        <taxon>Prostigmata</taxon>
        <taxon>Anystina</taxon>
        <taxon>Parasitengona</taxon>
        <taxon>Trombidioidea</taxon>
        <taxon>Trombidiidae</taxon>
        <taxon>Dinothrombium</taxon>
    </lineage>
</organism>
<reference evidence="1 2" key="1">
    <citation type="journal article" date="2018" name="Gigascience">
        <title>Genomes of trombidid mites reveal novel predicted allergens and laterally-transferred genes associated with secondary metabolism.</title>
        <authorList>
            <person name="Dong X."/>
            <person name="Chaisiri K."/>
            <person name="Xia D."/>
            <person name="Armstrong S.D."/>
            <person name="Fang Y."/>
            <person name="Donnelly M.J."/>
            <person name="Kadowaki T."/>
            <person name="McGarry J.W."/>
            <person name="Darby A.C."/>
            <person name="Makepeace B.L."/>
        </authorList>
    </citation>
    <scope>NUCLEOTIDE SEQUENCE [LARGE SCALE GENOMIC DNA]</scope>
    <source>
        <strain evidence="1">UoL-WK</strain>
    </source>
</reference>
<dbReference type="SUPFAM" id="SSF81383">
    <property type="entry name" value="F-box domain"/>
    <property type="match status" value="1"/>
</dbReference>
<dbReference type="PANTHER" id="PTHR15537">
    <property type="entry name" value="F-BOX ONLY PROTEIN 7"/>
    <property type="match status" value="1"/>
</dbReference>
<comment type="caution">
    <text evidence="1">The sequence shown here is derived from an EMBL/GenBank/DDBJ whole genome shotgun (WGS) entry which is preliminary data.</text>
</comment>
<name>A0A443RP89_9ACAR</name>
<proteinExistence type="predicted"/>
<gene>
    <name evidence="1" type="ORF">B4U79_17817</name>
</gene>
<dbReference type="Gene3D" id="1.20.1280.50">
    <property type="match status" value="1"/>
</dbReference>
<dbReference type="OrthoDB" id="6412117at2759"/>
<dbReference type="AlphaFoldDB" id="A0A443RP89"/>
<evidence type="ECO:0000313" key="1">
    <source>
        <dbReference type="EMBL" id="RWS17096.1"/>
    </source>
</evidence>
<dbReference type="GO" id="GO:0019901">
    <property type="term" value="F:protein kinase binding"/>
    <property type="evidence" value="ECO:0007669"/>
    <property type="project" value="InterPro"/>
</dbReference>
<evidence type="ECO:0000313" key="2">
    <source>
        <dbReference type="Proteomes" id="UP000285301"/>
    </source>
</evidence>
<dbReference type="InterPro" id="IPR047118">
    <property type="entry name" value="Fbxo7"/>
</dbReference>
<keyword evidence="2" id="KW-1185">Reference proteome</keyword>